<evidence type="ECO:0000256" key="8">
    <source>
        <dbReference type="ARBA" id="ARBA00023010"/>
    </source>
</evidence>
<protein>
    <recommendedName>
        <fullName evidence="13">Preprotein translocase subunit YajC</fullName>
    </recommendedName>
</protein>
<keyword evidence="12" id="KW-1185">Reference proteome</keyword>
<name>A0A916XBH3_9ACTN</name>
<keyword evidence="6" id="KW-0653">Protein transport</keyword>
<dbReference type="PANTHER" id="PTHR33909:SF1">
    <property type="entry name" value="SEC TRANSLOCON ACCESSORY COMPLEX SUBUNIT YAJC"/>
    <property type="match status" value="1"/>
</dbReference>
<evidence type="ECO:0000256" key="6">
    <source>
        <dbReference type="ARBA" id="ARBA00022927"/>
    </source>
</evidence>
<dbReference type="GO" id="GO:0005886">
    <property type="term" value="C:plasma membrane"/>
    <property type="evidence" value="ECO:0007669"/>
    <property type="project" value="UniProtKB-SubCell"/>
</dbReference>
<dbReference type="Pfam" id="PF02699">
    <property type="entry name" value="YajC"/>
    <property type="match status" value="1"/>
</dbReference>
<dbReference type="GO" id="GO:0015031">
    <property type="term" value="P:protein transport"/>
    <property type="evidence" value="ECO:0007669"/>
    <property type="project" value="UniProtKB-KW"/>
</dbReference>
<organism evidence="11 12">
    <name type="scientific">Hoyosella rhizosphaerae</name>
    <dbReference type="NCBI Taxonomy" id="1755582"/>
    <lineage>
        <taxon>Bacteria</taxon>
        <taxon>Bacillati</taxon>
        <taxon>Actinomycetota</taxon>
        <taxon>Actinomycetes</taxon>
        <taxon>Mycobacteriales</taxon>
        <taxon>Hoyosellaceae</taxon>
        <taxon>Hoyosella</taxon>
    </lineage>
</organism>
<dbReference type="AlphaFoldDB" id="A0A916XBH3"/>
<dbReference type="InterPro" id="IPR003849">
    <property type="entry name" value="Preprotein_translocase_YajC"/>
</dbReference>
<keyword evidence="9" id="KW-0472">Membrane</keyword>
<dbReference type="PANTHER" id="PTHR33909">
    <property type="entry name" value="SEC TRANSLOCON ACCESSORY COMPLEX SUBUNIT YAJC"/>
    <property type="match status" value="1"/>
</dbReference>
<keyword evidence="7" id="KW-1133">Transmembrane helix</keyword>
<feature type="compositionally biased region" description="Basic and acidic residues" evidence="10">
    <location>
        <begin position="107"/>
        <end position="117"/>
    </location>
</feature>
<evidence type="ECO:0000256" key="3">
    <source>
        <dbReference type="ARBA" id="ARBA00022448"/>
    </source>
</evidence>
<comment type="subcellular location">
    <subcellularLocation>
        <location evidence="1">Cell membrane</location>
        <topology evidence="1">Single-pass membrane protein</topology>
    </subcellularLocation>
</comment>
<evidence type="ECO:0000256" key="10">
    <source>
        <dbReference type="SAM" id="MobiDB-lite"/>
    </source>
</evidence>
<reference evidence="11" key="2">
    <citation type="submission" date="2020-09" db="EMBL/GenBank/DDBJ databases">
        <authorList>
            <person name="Sun Q."/>
            <person name="Zhou Y."/>
        </authorList>
    </citation>
    <scope>NUCLEOTIDE SEQUENCE</scope>
    <source>
        <strain evidence="11">CGMCC 1.15478</strain>
    </source>
</reference>
<dbReference type="NCBIfam" id="TIGR00739">
    <property type="entry name" value="yajC"/>
    <property type="match status" value="1"/>
</dbReference>
<evidence type="ECO:0000256" key="7">
    <source>
        <dbReference type="ARBA" id="ARBA00022989"/>
    </source>
</evidence>
<comment type="similarity">
    <text evidence="2">Belongs to the YajC family.</text>
</comment>
<evidence type="ECO:0000256" key="9">
    <source>
        <dbReference type="ARBA" id="ARBA00023136"/>
    </source>
</evidence>
<evidence type="ECO:0000256" key="1">
    <source>
        <dbReference type="ARBA" id="ARBA00004162"/>
    </source>
</evidence>
<gene>
    <name evidence="11" type="ORF">GCM10011410_09920</name>
</gene>
<evidence type="ECO:0008006" key="13">
    <source>
        <dbReference type="Google" id="ProtNLM"/>
    </source>
</evidence>
<evidence type="ECO:0000313" key="12">
    <source>
        <dbReference type="Proteomes" id="UP000641514"/>
    </source>
</evidence>
<dbReference type="RefSeq" id="WP_188671190.1">
    <property type="nucleotide sequence ID" value="NZ_BMJH01000001.1"/>
</dbReference>
<keyword evidence="4" id="KW-1003">Cell membrane</keyword>
<evidence type="ECO:0000313" key="11">
    <source>
        <dbReference type="EMBL" id="GGC59490.1"/>
    </source>
</evidence>
<keyword evidence="8" id="KW-0811">Translocation</keyword>
<evidence type="ECO:0000256" key="2">
    <source>
        <dbReference type="ARBA" id="ARBA00006742"/>
    </source>
</evidence>
<dbReference type="EMBL" id="BMJH01000001">
    <property type="protein sequence ID" value="GGC59490.1"/>
    <property type="molecule type" value="Genomic_DNA"/>
</dbReference>
<evidence type="ECO:0000256" key="4">
    <source>
        <dbReference type="ARBA" id="ARBA00022475"/>
    </source>
</evidence>
<keyword evidence="5" id="KW-0812">Transmembrane</keyword>
<feature type="region of interest" description="Disordered" evidence="10">
    <location>
        <begin position="84"/>
        <end position="117"/>
    </location>
</feature>
<dbReference type="SMART" id="SM01323">
    <property type="entry name" value="YajC"/>
    <property type="match status" value="1"/>
</dbReference>
<proteinExistence type="inferred from homology"/>
<comment type="caution">
    <text evidence="11">The sequence shown here is derived from an EMBL/GenBank/DDBJ whole genome shotgun (WGS) entry which is preliminary data.</text>
</comment>
<keyword evidence="3" id="KW-0813">Transport</keyword>
<feature type="compositionally biased region" description="Polar residues" evidence="10">
    <location>
        <begin position="85"/>
        <end position="99"/>
    </location>
</feature>
<reference evidence="11" key="1">
    <citation type="journal article" date="2014" name="Int. J. Syst. Evol. Microbiol.">
        <title>Complete genome sequence of Corynebacterium casei LMG S-19264T (=DSM 44701T), isolated from a smear-ripened cheese.</title>
        <authorList>
            <consortium name="US DOE Joint Genome Institute (JGI-PGF)"/>
            <person name="Walter F."/>
            <person name="Albersmeier A."/>
            <person name="Kalinowski J."/>
            <person name="Ruckert C."/>
        </authorList>
    </citation>
    <scope>NUCLEOTIDE SEQUENCE</scope>
    <source>
        <strain evidence="11">CGMCC 1.15478</strain>
    </source>
</reference>
<dbReference type="Proteomes" id="UP000641514">
    <property type="component" value="Unassembled WGS sequence"/>
</dbReference>
<accession>A0A916XBH3</accession>
<sequence length="117" mass="13146">MEWLLPLLILLLLVPLFLSVRRQKREMDRQTALQDSLKVGDRIMTTSGLYGTVLGLQDTTIDLEIAPGVAATWLRMAVRDIVTEDPNSPATEQDWTTEATFDPNDGFDQRGNESGRQ</sequence>
<evidence type="ECO:0000256" key="5">
    <source>
        <dbReference type="ARBA" id="ARBA00022692"/>
    </source>
</evidence>